<organism evidence="1">
    <name type="scientific">marine sediment metagenome</name>
    <dbReference type="NCBI Taxonomy" id="412755"/>
    <lineage>
        <taxon>unclassified sequences</taxon>
        <taxon>metagenomes</taxon>
        <taxon>ecological metagenomes</taxon>
    </lineage>
</organism>
<comment type="caution">
    <text evidence="1">The sequence shown here is derived from an EMBL/GenBank/DDBJ whole genome shotgun (WGS) entry which is preliminary data.</text>
</comment>
<reference evidence="1" key="1">
    <citation type="journal article" date="2015" name="Nature">
        <title>Complex archaea that bridge the gap between prokaryotes and eukaryotes.</title>
        <authorList>
            <person name="Spang A."/>
            <person name="Saw J.H."/>
            <person name="Jorgensen S.L."/>
            <person name="Zaremba-Niedzwiedzka K."/>
            <person name="Martijn J."/>
            <person name="Lind A.E."/>
            <person name="van Eijk R."/>
            <person name="Schleper C."/>
            <person name="Guy L."/>
            <person name="Ettema T.J."/>
        </authorList>
    </citation>
    <scope>NUCLEOTIDE SEQUENCE</scope>
</reference>
<evidence type="ECO:0000313" key="1">
    <source>
        <dbReference type="EMBL" id="KKM19105.1"/>
    </source>
</evidence>
<sequence length="61" mass="6443">MSAKHANSRARGTARLLAVTGIVCLLCNRAPGVNPAPLSCHFDLSNIIASPEHGRHAEARL</sequence>
<feature type="non-terminal residue" evidence="1">
    <location>
        <position position="61"/>
    </location>
</feature>
<dbReference type="AlphaFoldDB" id="A0A0F9KUW9"/>
<protein>
    <submittedName>
        <fullName evidence="1">Uncharacterized protein</fullName>
    </submittedName>
</protein>
<proteinExistence type="predicted"/>
<gene>
    <name evidence="1" type="ORF">LCGC14_1659010</name>
</gene>
<name>A0A0F9KUW9_9ZZZZ</name>
<dbReference type="EMBL" id="LAZR01014066">
    <property type="protein sequence ID" value="KKM19105.1"/>
    <property type="molecule type" value="Genomic_DNA"/>
</dbReference>
<accession>A0A0F9KUW9</accession>